<evidence type="ECO:0000256" key="2">
    <source>
        <dbReference type="ARBA" id="ARBA00009511"/>
    </source>
</evidence>
<dbReference type="PANTHER" id="PTHR20940:SF1">
    <property type="entry name" value="CIBOULOT, ISOFORM A"/>
    <property type="match status" value="1"/>
</dbReference>
<dbReference type="Gene3D" id="1.20.5.520">
    <property type="entry name" value="Single helix bin"/>
    <property type="match status" value="1"/>
</dbReference>
<dbReference type="InterPro" id="IPR038386">
    <property type="entry name" value="Beta-thymosin_sf"/>
</dbReference>
<feature type="region of interest" description="Disordered" evidence="5">
    <location>
        <begin position="1"/>
        <end position="21"/>
    </location>
</feature>
<keyword evidence="6" id="KW-1185">Reference proteome</keyword>
<dbReference type="GO" id="GO:0007015">
    <property type="term" value="P:actin filament organization"/>
    <property type="evidence" value="ECO:0007669"/>
    <property type="project" value="InterPro"/>
</dbReference>
<dbReference type="Proteomes" id="UP000887566">
    <property type="component" value="Unplaced"/>
</dbReference>
<evidence type="ECO:0000256" key="5">
    <source>
        <dbReference type="SAM" id="MobiDB-lite"/>
    </source>
</evidence>
<dbReference type="GO" id="GO:0005856">
    <property type="term" value="C:cytoskeleton"/>
    <property type="evidence" value="ECO:0007669"/>
    <property type="project" value="UniProtKB-SubCell"/>
</dbReference>
<evidence type="ECO:0000256" key="1">
    <source>
        <dbReference type="ARBA" id="ARBA00004245"/>
    </source>
</evidence>
<comment type="subcellular location">
    <subcellularLocation>
        <location evidence="1">Cytoplasm</location>
        <location evidence="1">Cytoskeleton</location>
    </subcellularLocation>
</comment>
<protein>
    <submittedName>
        <fullName evidence="7">Uncharacterized protein</fullName>
    </submittedName>
</protein>
<dbReference type="SMART" id="SM00152">
    <property type="entry name" value="THY"/>
    <property type="match status" value="1"/>
</dbReference>
<keyword evidence="3" id="KW-0963">Cytoplasm</keyword>
<accession>A0A914UWU1</accession>
<sequence>MSDFEEHETLASPKLEELPKIPDALAEEVTGQHDLKHVETDEKVVLPSAEDVAQEKQHDEFVHGIEHFDTTQLKHT</sequence>
<name>A0A914UWU1_9BILA</name>
<dbReference type="GO" id="GO:0003785">
    <property type="term" value="F:actin monomer binding"/>
    <property type="evidence" value="ECO:0007669"/>
    <property type="project" value="InterPro"/>
</dbReference>
<dbReference type="WBParaSite" id="PSAMB.scaffold13240size2366.g35367.t1">
    <property type="protein sequence ID" value="PSAMB.scaffold13240size2366.g35367.t1"/>
    <property type="gene ID" value="PSAMB.scaffold13240size2366.g35367"/>
</dbReference>
<dbReference type="AlphaFoldDB" id="A0A914UWU1"/>
<organism evidence="6 7">
    <name type="scientific">Plectus sambesii</name>
    <dbReference type="NCBI Taxonomy" id="2011161"/>
    <lineage>
        <taxon>Eukaryota</taxon>
        <taxon>Metazoa</taxon>
        <taxon>Ecdysozoa</taxon>
        <taxon>Nematoda</taxon>
        <taxon>Chromadorea</taxon>
        <taxon>Plectida</taxon>
        <taxon>Plectina</taxon>
        <taxon>Plectoidea</taxon>
        <taxon>Plectidae</taxon>
        <taxon>Plectus</taxon>
    </lineage>
</organism>
<evidence type="ECO:0000313" key="7">
    <source>
        <dbReference type="WBParaSite" id="PSAMB.scaffold13240size2366.g35367.t1"/>
    </source>
</evidence>
<dbReference type="PANTHER" id="PTHR20940">
    <property type="entry name" value="TETRA THYMOSIN"/>
    <property type="match status" value="1"/>
</dbReference>
<keyword evidence="4" id="KW-0206">Cytoskeleton</keyword>
<evidence type="ECO:0000313" key="6">
    <source>
        <dbReference type="Proteomes" id="UP000887566"/>
    </source>
</evidence>
<dbReference type="InterPro" id="IPR001152">
    <property type="entry name" value="Beta-thymosin"/>
</dbReference>
<dbReference type="GO" id="GO:0005829">
    <property type="term" value="C:cytosol"/>
    <property type="evidence" value="ECO:0007669"/>
    <property type="project" value="TreeGrafter"/>
</dbReference>
<evidence type="ECO:0000256" key="4">
    <source>
        <dbReference type="ARBA" id="ARBA00023212"/>
    </source>
</evidence>
<proteinExistence type="inferred from homology"/>
<evidence type="ECO:0000256" key="3">
    <source>
        <dbReference type="ARBA" id="ARBA00022490"/>
    </source>
</evidence>
<reference evidence="7" key="1">
    <citation type="submission" date="2022-11" db="UniProtKB">
        <authorList>
            <consortium name="WormBaseParasite"/>
        </authorList>
    </citation>
    <scope>IDENTIFICATION</scope>
</reference>
<comment type="similarity">
    <text evidence="2">Belongs to the thymosin beta family.</text>
</comment>
<dbReference type="Pfam" id="PF01290">
    <property type="entry name" value="Thymosin"/>
    <property type="match status" value="1"/>
</dbReference>